<dbReference type="CDD" id="cd07521">
    <property type="entry name" value="HAD_FCP1-like"/>
    <property type="match status" value="1"/>
</dbReference>
<keyword evidence="2" id="KW-0904">Protein phosphatase</keyword>
<dbReference type="GO" id="GO:0004721">
    <property type="term" value="F:phosphoprotein phosphatase activity"/>
    <property type="evidence" value="ECO:0007669"/>
    <property type="project" value="UniProtKB-KW"/>
</dbReference>
<dbReference type="InterPro" id="IPR004274">
    <property type="entry name" value="FCP1_dom"/>
</dbReference>
<protein>
    <recommendedName>
        <fullName evidence="5">FCP1 homology domain-containing protein</fullName>
    </recommendedName>
</protein>
<dbReference type="InterPro" id="IPR011948">
    <property type="entry name" value="Dullard_phosphatase"/>
</dbReference>
<dbReference type="EnsemblMetazoa" id="XM_019908964.1">
    <property type="protein sequence ID" value="XP_019764523.1"/>
    <property type="gene ID" value="LOC109540537"/>
</dbReference>
<dbReference type="InterPro" id="IPR050365">
    <property type="entry name" value="TIM50"/>
</dbReference>
<dbReference type="SUPFAM" id="SSF56784">
    <property type="entry name" value="HAD-like"/>
    <property type="match status" value="1"/>
</dbReference>
<dbReference type="AlphaFoldDB" id="A0AAR5PU22"/>
<evidence type="ECO:0000256" key="1">
    <source>
        <dbReference type="ARBA" id="ARBA00022801"/>
    </source>
</evidence>
<dbReference type="PROSITE" id="PS50969">
    <property type="entry name" value="FCP1"/>
    <property type="match status" value="1"/>
</dbReference>
<dbReference type="PANTHER" id="PTHR12210">
    <property type="entry name" value="DULLARD PROTEIN PHOSPHATASE"/>
    <property type="match status" value="1"/>
</dbReference>
<evidence type="ECO:0000259" key="5">
    <source>
        <dbReference type="PROSITE" id="PS50969"/>
    </source>
</evidence>
<dbReference type="SMART" id="SM00577">
    <property type="entry name" value="CPDc"/>
    <property type="match status" value="1"/>
</dbReference>
<dbReference type="FunFam" id="3.40.50.1000:FF:000015">
    <property type="entry name" value="CTD small phosphatase-like protein 2"/>
    <property type="match status" value="1"/>
</dbReference>
<name>A0AAR5PU22_DENPD</name>
<feature type="domain" description="FCP1 homology" evidence="5">
    <location>
        <begin position="307"/>
        <end position="466"/>
    </location>
</feature>
<dbReference type="InterPro" id="IPR036412">
    <property type="entry name" value="HAD-like_sf"/>
</dbReference>
<evidence type="ECO:0000313" key="7">
    <source>
        <dbReference type="Proteomes" id="UP000019118"/>
    </source>
</evidence>
<reference evidence="7" key="1">
    <citation type="journal article" date="2013" name="Genome Biol.">
        <title>Draft genome of the mountain pine beetle, Dendroctonus ponderosae Hopkins, a major forest pest.</title>
        <authorList>
            <person name="Keeling C.I."/>
            <person name="Yuen M.M."/>
            <person name="Liao N.Y."/>
            <person name="Docking T.R."/>
            <person name="Chan S.K."/>
            <person name="Taylor G.A."/>
            <person name="Palmquist D.L."/>
            <person name="Jackman S.D."/>
            <person name="Nguyen A."/>
            <person name="Li M."/>
            <person name="Henderson H."/>
            <person name="Janes J.K."/>
            <person name="Zhao Y."/>
            <person name="Pandoh P."/>
            <person name="Moore R."/>
            <person name="Sperling F.A."/>
            <person name="Huber D.P."/>
            <person name="Birol I."/>
            <person name="Jones S.J."/>
            <person name="Bohlmann J."/>
        </authorList>
    </citation>
    <scope>NUCLEOTIDE SEQUENCE</scope>
</reference>
<evidence type="ECO:0000256" key="2">
    <source>
        <dbReference type="ARBA" id="ARBA00022912"/>
    </source>
</evidence>
<dbReference type="Pfam" id="PF03031">
    <property type="entry name" value="NIF"/>
    <property type="match status" value="1"/>
</dbReference>
<dbReference type="Proteomes" id="UP000019118">
    <property type="component" value="Unassembled WGS sequence"/>
</dbReference>
<gene>
    <name evidence="6" type="primary">109540537</name>
</gene>
<dbReference type="InterPro" id="IPR023214">
    <property type="entry name" value="HAD_sf"/>
</dbReference>
<accession>A0AAR5PU22</accession>
<dbReference type="GO" id="GO:0005634">
    <property type="term" value="C:nucleus"/>
    <property type="evidence" value="ECO:0007669"/>
    <property type="project" value="UniProtKB-ARBA"/>
</dbReference>
<dbReference type="KEGG" id="dpa:109540537"/>
<dbReference type="NCBIfam" id="TIGR02251">
    <property type="entry name" value="HIF-SF_euk"/>
    <property type="match status" value="1"/>
</dbReference>
<dbReference type="Gene3D" id="3.40.50.1000">
    <property type="entry name" value="HAD superfamily/HAD-like"/>
    <property type="match status" value="1"/>
</dbReference>
<comment type="similarity">
    <text evidence="4">Belongs to the CTDSPL2 family.</text>
</comment>
<keyword evidence="1" id="KW-0378">Hydrolase</keyword>
<evidence type="ECO:0000256" key="4">
    <source>
        <dbReference type="ARBA" id="ARBA00038355"/>
    </source>
</evidence>
<evidence type="ECO:0000313" key="6">
    <source>
        <dbReference type="EnsemblMetazoa" id="XP_019764523.1"/>
    </source>
</evidence>
<keyword evidence="7" id="KW-1185">Reference proteome</keyword>
<comment type="function">
    <text evidence="3">Probable phosphatase.</text>
</comment>
<sequence length="490" mass="57072">MWLRSEKRSKRRRCLKRPWLIKARSAVMFKNFQKQTPHLPDPVIKEVPQVSEECKENYQAQVVPEIYNQPDDIKTASPEPVIAGVDDSSIVAASKFYEFYAPTSSEPLAVLDESDIERVLPKDMEYSSIQIDETKVVLDANTNFLPCPPNLSAEDSTNKMQFNITEKKTCEYQKYIYAEKMCDSIYCDYTPVRTDYPEVPIEVDLSNVNTQAFNNYLDVEMGNNVDMNLLNQLAMVYDYGYNYNLQDENCLITSAGSQEHERLDAHPEQVEVVESWEAFDPYLFIKNLPPLTAEMRSQCPALPLKTRSSPEFSLVLDLDETLVHCSLQEISDASFNFPVVFQDCSYTVYVRTRPFFREFMEKVSQMFEVILFTASKRVYADKLLNLLDVERKWIKYRLFREHCVCVNGNYIKDLSILRRDLSKTIIIDNSPQAFGYHLNNGIPIESWFVDRTDTELMKILPFLEELVEMKEDVRPHIRDKFKLFSYLPPD</sequence>
<organism evidence="6 7">
    <name type="scientific">Dendroctonus ponderosae</name>
    <name type="common">Mountain pine beetle</name>
    <dbReference type="NCBI Taxonomy" id="77166"/>
    <lineage>
        <taxon>Eukaryota</taxon>
        <taxon>Metazoa</taxon>
        <taxon>Ecdysozoa</taxon>
        <taxon>Arthropoda</taxon>
        <taxon>Hexapoda</taxon>
        <taxon>Insecta</taxon>
        <taxon>Pterygota</taxon>
        <taxon>Neoptera</taxon>
        <taxon>Endopterygota</taxon>
        <taxon>Coleoptera</taxon>
        <taxon>Polyphaga</taxon>
        <taxon>Cucujiformia</taxon>
        <taxon>Curculionidae</taxon>
        <taxon>Scolytinae</taxon>
        <taxon>Dendroctonus</taxon>
    </lineage>
</organism>
<reference evidence="6" key="2">
    <citation type="submission" date="2024-08" db="UniProtKB">
        <authorList>
            <consortium name="EnsemblMetazoa"/>
        </authorList>
    </citation>
    <scope>IDENTIFICATION</scope>
</reference>
<evidence type="ECO:0000256" key="3">
    <source>
        <dbReference type="ARBA" id="ARBA00037324"/>
    </source>
</evidence>
<proteinExistence type="inferred from homology"/>